<sequence>MEPRILHLPCPKPTAAASSQSWEVRVRSRAMGRSSEEGSRSRRMKSEAAEAKKASSEEGSLRPRTRSMKSEAEKASPEEGTRRRTRSMKSEAKKAKMASSEEGDKMAASEEEVFRILKLESEEDRKILMKVKSEEGKILKLKKEYKAASEATLDPPTVVPTVTAAQPAGKKTKKVLVKKLTTITKAQIDFTRAMATHPCPSRNLTEDQLAKYSESFQRSYRLDILLRDTRLAYLEALIDQQEKFGYAVDESEAEVTDDEGDDVVEVENY</sequence>
<gene>
    <name evidence="2" type="ORF">BDA96_02G424400</name>
</gene>
<feature type="region of interest" description="Disordered" evidence="1">
    <location>
        <begin position="249"/>
        <end position="269"/>
    </location>
</feature>
<evidence type="ECO:0000313" key="2">
    <source>
        <dbReference type="EMBL" id="KAG0546166.1"/>
    </source>
</evidence>
<name>A0A921RU49_SORBI</name>
<dbReference type="AlphaFoldDB" id="A0A921RU49"/>
<feature type="compositionally biased region" description="Basic and acidic residues" evidence="1">
    <location>
        <begin position="68"/>
        <end position="94"/>
    </location>
</feature>
<proteinExistence type="predicted"/>
<feature type="compositionally biased region" description="Basic and acidic residues" evidence="1">
    <location>
        <begin position="34"/>
        <end position="61"/>
    </location>
</feature>
<reference evidence="2" key="2">
    <citation type="submission" date="2020-10" db="EMBL/GenBank/DDBJ databases">
        <authorList>
            <person name="Cooper E.A."/>
            <person name="Brenton Z.W."/>
            <person name="Flinn B.S."/>
            <person name="Jenkins J."/>
            <person name="Shu S."/>
            <person name="Flowers D."/>
            <person name="Luo F."/>
            <person name="Wang Y."/>
            <person name="Xia P."/>
            <person name="Barry K."/>
            <person name="Daum C."/>
            <person name="Lipzen A."/>
            <person name="Yoshinaga Y."/>
            <person name="Schmutz J."/>
            <person name="Saski C."/>
            <person name="Vermerris W."/>
            <person name="Kresovich S."/>
        </authorList>
    </citation>
    <scope>NUCLEOTIDE SEQUENCE</scope>
</reference>
<evidence type="ECO:0000256" key="1">
    <source>
        <dbReference type="SAM" id="MobiDB-lite"/>
    </source>
</evidence>
<accession>A0A921RU49</accession>
<dbReference type="Proteomes" id="UP000807115">
    <property type="component" value="Chromosome 2"/>
</dbReference>
<organism evidence="2 3">
    <name type="scientific">Sorghum bicolor</name>
    <name type="common">Sorghum</name>
    <name type="synonym">Sorghum vulgare</name>
    <dbReference type="NCBI Taxonomy" id="4558"/>
    <lineage>
        <taxon>Eukaryota</taxon>
        <taxon>Viridiplantae</taxon>
        <taxon>Streptophyta</taxon>
        <taxon>Embryophyta</taxon>
        <taxon>Tracheophyta</taxon>
        <taxon>Spermatophyta</taxon>
        <taxon>Magnoliopsida</taxon>
        <taxon>Liliopsida</taxon>
        <taxon>Poales</taxon>
        <taxon>Poaceae</taxon>
        <taxon>PACMAD clade</taxon>
        <taxon>Panicoideae</taxon>
        <taxon>Andropogonodae</taxon>
        <taxon>Andropogoneae</taxon>
        <taxon>Sorghinae</taxon>
        <taxon>Sorghum</taxon>
    </lineage>
</organism>
<comment type="caution">
    <text evidence="2">The sequence shown here is derived from an EMBL/GenBank/DDBJ whole genome shotgun (WGS) entry which is preliminary data.</text>
</comment>
<evidence type="ECO:0000313" key="3">
    <source>
        <dbReference type="Proteomes" id="UP000807115"/>
    </source>
</evidence>
<dbReference type="EMBL" id="CM027681">
    <property type="protein sequence ID" value="KAG0546166.1"/>
    <property type="molecule type" value="Genomic_DNA"/>
</dbReference>
<feature type="region of interest" description="Disordered" evidence="1">
    <location>
        <begin position="1"/>
        <end position="109"/>
    </location>
</feature>
<reference evidence="2" key="1">
    <citation type="journal article" date="2019" name="BMC Genomics">
        <title>A new reference genome for Sorghum bicolor reveals high levels of sequence similarity between sweet and grain genotypes: implications for the genetics of sugar metabolism.</title>
        <authorList>
            <person name="Cooper E.A."/>
            <person name="Brenton Z.W."/>
            <person name="Flinn B.S."/>
            <person name="Jenkins J."/>
            <person name="Shu S."/>
            <person name="Flowers D."/>
            <person name="Luo F."/>
            <person name="Wang Y."/>
            <person name="Xia P."/>
            <person name="Barry K."/>
            <person name="Daum C."/>
            <person name="Lipzen A."/>
            <person name="Yoshinaga Y."/>
            <person name="Schmutz J."/>
            <person name="Saski C."/>
            <person name="Vermerris W."/>
            <person name="Kresovich S."/>
        </authorList>
    </citation>
    <scope>NUCLEOTIDE SEQUENCE</scope>
</reference>
<protein>
    <submittedName>
        <fullName evidence="2">Uncharacterized protein</fullName>
    </submittedName>
</protein>